<comment type="caution">
    <text evidence="2">The sequence shown here is derived from an EMBL/GenBank/DDBJ whole genome shotgun (WGS) entry which is preliminary data.</text>
</comment>
<protein>
    <submittedName>
        <fullName evidence="2">Uncharacterized protein</fullName>
    </submittedName>
</protein>
<sequence length="50" mass="5593">MSLEKSISEEAGKAIEEAKKELSQALGAKKAAILEELDKYKQKIMEKARQ</sequence>
<dbReference type="RefSeq" id="WP_188596909.1">
    <property type="nucleotide sequence ID" value="NZ_BMNL01000003.1"/>
</dbReference>
<name>A0A830GY47_9CREN</name>
<dbReference type="EMBL" id="BMNL01000003">
    <property type="protein sequence ID" value="GGP22023.1"/>
    <property type="molecule type" value="Genomic_DNA"/>
</dbReference>
<dbReference type="Proteomes" id="UP000610960">
    <property type="component" value="Unassembled WGS sequence"/>
</dbReference>
<dbReference type="AlphaFoldDB" id="A0A830GY47"/>
<keyword evidence="1" id="KW-0175">Coiled coil</keyword>
<proteinExistence type="predicted"/>
<reference evidence="2" key="1">
    <citation type="journal article" date="2014" name="Int. J. Syst. Evol. Microbiol.">
        <title>Complete genome sequence of Corynebacterium casei LMG S-19264T (=DSM 44701T), isolated from a smear-ripened cheese.</title>
        <authorList>
            <consortium name="US DOE Joint Genome Institute (JGI-PGF)"/>
            <person name="Walter F."/>
            <person name="Albersmeier A."/>
            <person name="Kalinowski J."/>
            <person name="Ruckert C."/>
        </authorList>
    </citation>
    <scope>NUCLEOTIDE SEQUENCE</scope>
    <source>
        <strain evidence="2">JCM 10088</strain>
    </source>
</reference>
<feature type="coiled-coil region" evidence="1">
    <location>
        <begin position="15"/>
        <end position="50"/>
    </location>
</feature>
<evidence type="ECO:0000313" key="2">
    <source>
        <dbReference type="EMBL" id="GGP22023.1"/>
    </source>
</evidence>
<evidence type="ECO:0000313" key="3">
    <source>
        <dbReference type="Proteomes" id="UP000610960"/>
    </source>
</evidence>
<keyword evidence="3" id="KW-1185">Reference proteome</keyword>
<organism evidence="2 3">
    <name type="scientific">Thermocladium modestius</name>
    <dbReference type="NCBI Taxonomy" id="62609"/>
    <lineage>
        <taxon>Archaea</taxon>
        <taxon>Thermoproteota</taxon>
        <taxon>Thermoprotei</taxon>
        <taxon>Thermoproteales</taxon>
        <taxon>Thermoproteaceae</taxon>
        <taxon>Thermocladium</taxon>
    </lineage>
</organism>
<gene>
    <name evidence="2" type="ORF">GCM10007981_16570</name>
</gene>
<reference evidence="2" key="2">
    <citation type="submission" date="2020-09" db="EMBL/GenBank/DDBJ databases">
        <authorList>
            <person name="Sun Q."/>
            <person name="Ohkuma M."/>
        </authorList>
    </citation>
    <scope>NUCLEOTIDE SEQUENCE</scope>
    <source>
        <strain evidence="2">JCM 10088</strain>
    </source>
</reference>
<accession>A0A830GY47</accession>
<evidence type="ECO:0000256" key="1">
    <source>
        <dbReference type="SAM" id="Coils"/>
    </source>
</evidence>